<dbReference type="Pfam" id="PF06114">
    <property type="entry name" value="Peptidase_M78"/>
    <property type="match status" value="1"/>
</dbReference>
<reference evidence="3 4" key="1">
    <citation type="submission" date="2020-08" db="EMBL/GenBank/DDBJ databases">
        <authorList>
            <person name="Liu C."/>
            <person name="Sun Q."/>
        </authorList>
    </citation>
    <scope>NUCLEOTIDE SEQUENCE [LARGE SCALE GENOMIC DNA]</scope>
    <source>
        <strain evidence="3 4">NSJ-29</strain>
    </source>
</reference>
<dbReference type="Pfam" id="PF08401">
    <property type="entry name" value="ArdcN"/>
    <property type="match status" value="1"/>
</dbReference>
<dbReference type="InterPro" id="IPR013610">
    <property type="entry name" value="ArdC_N"/>
</dbReference>
<feature type="domain" description="N-terminal" evidence="2">
    <location>
        <begin position="11"/>
        <end position="111"/>
    </location>
</feature>
<proteinExistence type="predicted"/>
<dbReference type="Proteomes" id="UP000515860">
    <property type="component" value="Chromosome"/>
</dbReference>
<gene>
    <name evidence="3" type="ORF">H9Q79_15605</name>
</gene>
<evidence type="ECO:0000259" key="2">
    <source>
        <dbReference type="Pfam" id="PF08401"/>
    </source>
</evidence>
<keyword evidence="4" id="KW-1185">Reference proteome</keyword>
<evidence type="ECO:0000259" key="1">
    <source>
        <dbReference type="Pfam" id="PF06114"/>
    </source>
</evidence>
<feature type="domain" description="IrrE N-terminal-like" evidence="1">
    <location>
        <begin position="157"/>
        <end position="224"/>
    </location>
</feature>
<dbReference type="EMBL" id="CP060635">
    <property type="protein sequence ID" value="QNM08289.1"/>
    <property type="molecule type" value="Genomic_DNA"/>
</dbReference>
<protein>
    <submittedName>
        <fullName evidence="3">ImmA/IrrE family metallo-endopeptidase</fullName>
    </submittedName>
</protein>
<dbReference type="InterPro" id="IPR010359">
    <property type="entry name" value="IrrE_HExxH"/>
</dbReference>
<dbReference type="RefSeq" id="WP_118648836.1">
    <property type="nucleotide sequence ID" value="NZ_CP060635.1"/>
</dbReference>
<dbReference type="KEGG" id="whj:H9Q79_15605"/>
<dbReference type="GO" id="GO:0003697">
    <property type="term" value="F:single-stranded DNA binding"/>
    <property type="evidence" value="ECO:0007669"/>
    <property type="project" value="InterPro"/>
</dbReference>
<evidence type="ECO:0000313" key="3">
    <source>
        <dbReference type="EMBL" id="QNM08289.1"/>
    </source>
</evidence>
<sequence length="358" mass="40621">MAQKTNSGKTRQEKIEAITAKLEKGIHDFFEGGQFQTYLKTLSKFHQYSLNNQIMIAMQRPDASYVAGFRAWEEKFARHVKKGEKGIQILAPIVRNEKDEVTGEIKNTWIAGFRPTWVFDISQTVGAPLPQICKRLDTNVLDFNEKKQILCAISPVPVTFEMFSGEAYGYYRKKENRIVVKSELPEAQTLKTLVHEIAHAHMHKDTEKPRDVKEVEAEAVAYTVCSYYGLDTSDYSFGYVAAWSCGKELEELRGSMQDIHTGASDLIHAIEKEMVRVKSMEKEKLPVVGQPAAGRIKYIIQPITGEKPTQLQTREQIKESVKGPNLAIAPGGEHTGHVAPKWKNVKQKEKQWEEEIEV</sequence>
<evidence type="ECO:0000313" key="4">
    <source>
        <dbReference type="Proteomes" id="UP000515860"/>
    </source>
</evidence>
<accession>A0A7G9GBV7</accession>
<name>A0A7G9GBV7_9FIRM</name>
<organism evidence="3 4">
    <name type="scientific">Wansuia hejianensis</name>
    <dbReference type="NCBI Taxonomy" id="2763667"/>
    <lineage>
        <taxon>Bacteria</taxon>
        <taxon>Bacillati</taxon>
        <taxon>Bacillota</taxon>
        <taxon>Clostridia</taxon>
        <taxon>Lachnospirales</taxon>
        <taxon>Lachnospiraceae</taxon>
        <taxon>Wansuia</taxon>
    </lineage>
</organism>
<dbReference type="AlphaFoldDB" id="A0A7G9GBV7"/>
<dbReference type="Gene3D" id="1.10.10.2910">
    <property type="match status" value="1"/>
</dbReference>